<dbReference type="InterPro" id="IPR002489">
    <property type="entry name" value="Glu_synth_asu_C"/>
</dbReference>
<feature type="domain" description="Glutamate synthase alpha subunit C-terminal" evidence="1">
    <location>
        <begin position="1"/>
        <end position="119"/>
    </location>
</feature>
<reference evidence="2 3" key="1">
    <citation type="journal article" date="2017" name="Appl. Environ. Microbiol.">
        <title>Parallel evolution of two clades of a major Atlantic endemic Vibrio parahaemolyticus pathogen lineage by independent acquisition of related pathogenicity islands.</title>
        <authorList>
            <person name="Xu F."/>
            <person name="Gonzalez-Escalona N."/>
            <person name="Drees K.P."/>
            <person name="Sebra R.P."/>
            <person name="Cooper V.S."/>
            <person name="Jones S.H."/>
            <person name="Whistler C.A."/>
        </authorList>
    </citation>
    <scope>NUCLEOTIDE SEQUENCE [LARGE SCALE GENOMIC DNA]</scope>
    <source>
        <strain evidence="2 3">MAVP-3</strain>
    </source>
</reference>
<organism evidence="2 3">
    <name type="scientific">Vibrio parahaemolyticus</name>
    <dbReference type="NCBI Taxonomy" id="670"/>
    <lineage>
        <taxon>Bacteria</taxon>
        <taxon>Pseudomonadati</taxon>
        <taxon>Pseudomonadota</taxon>
        <taxon>Gammaproteobacteria</taxon>
        <taxon>Vibrionales</taxon>
        <taxon>Vibrionaceae</taxon>
        <taxon>Vibrio</taxon>
    </lineage>
</organism>
<dbReference type="InterPro" id="IPR036485">
    <property type="entry name" value="Glu_synth_asu_C_sf"/>
</dbReference>
<evidence type="ECO:0000259" key="1">
    <source>
        <dbReference type="Pfam" id="PF01493"/>
    </source>
</evidence>
<name>A0A227J752_VIBPH</name>
<dbReference type="AlphaFoldDB" id="A0A227J752"/>
<sequence>GNQGLAASPIKIYLDGTAGQSFGVWNAGGVELYLTGDANDYVGKGMAGGKIAIKPHLGTAFKCNEATIIGNTCLYGATGGKLFAAGKAGERFGVRNSGTIAVIEGAGDNACEYMTGGIV</sequence>
<dbReference type="PANTHER" id="PTHR43100:SF2">
    <property type="entry name" value="BNAA03G19380D PROTEIN"/>
    <property type="match status" value="1"/>
</dbReference>
<dbReference type="EMBL" id="NIXT01002335">
    <property type="protein sequence ID" value="OXE30317.1"/>
    <property type="molecule type" value="Genomic_DNA"/>
</dbReference>
<protein>
    <submittedName>
        <fullName evidence="2">Glutamate synthase</fullName>
    </submittedName>
</protein>
<accession>A0A227J752</accession>
<evidence type="ECO:0000313" key="3">
    <source>
        <dbReference type="Proteomes" id="UP000214596"/>
    </source>
</evidence>
<dbReference type="GO" id="GO:0016491">
    <property type="term" value="F:oxidoreductase activity"/>
    <property type="evidence" value="ECO:0007669"/>
    <property type="project" value="InterPro"/>
</dbReference>
<gene>
    <name evidence="2" type="ORF">CA163_23980</name>
</gene>
<feature type="non-terminal residue" evidence="2">
    <location>
        <position position="119"/>
    </location>
</feature>
<dbReference type="PANTHER" id="PTHR43100">
    <property type="entry name" value="GLUTAMATE SYNTHASE [NADPH] SMALL CHAIN"/>
    <property type="match status" value="1"/>
</dbReference>
<feature type="non-terminal residue" evidence="2">
    <location>
        <position position="1"/>
    </location>
</feature>
<evidence type="ECO:0000313" key="2">
    <source>
        <dbReference type="EMBL" id="OXE30317.1"/>
    </source>
</evidence>
<dbReference type="InterPro" id="IPR051394">
    <property type="entry name" value="Glutamate_Synthase"/>
</dbReference>
<dbReference type="SUPFAM" id="SSF69336">
    <property type="entry name" value="Alpha subunit of glutamate synthase, C-terminal domain"/>
    <property type="match status" value="1"/>
</dbReference>
<dbReference type="Gene3D" id="2.160.20.60">
    <property type="entry name" value="Glutamate synthase, alpha subunit, C-terminal domain"/>
    <property type="match status" value="1"/>
</dbReference>
<dbReference type="Pfam" id="PF01493">
    <property type="entry name" value="GXGXG"/>
    <property type="match status" value="1"/>
</dbReference>
<proteinExistence type="predicted"/>
<comment type="caution">
    <text evidence="2">The sequence shown here is derived from an EMBL/GenBank/DDBJ whole genome shotgun (WGS) entry which is preliminary data.</text>
</comment>
<dbReference type="Proteomes" id="UP000214596">
    <property type="component" value="Unassembled WGS sequence"/>
</dbReference>